<feature type="region of interest" description="Disordered" evidence="4">
    <location>
        <begin position="1"/>
        <end position="181"/>
    </location>
</feature>
<dbReference type="PANTHER" id="PTHR12214:SF0">
    <property type="entry name" value="LD29489P"/>
    <property type="match status" value="1"/>
</dbReference>
<accession>A0A8S0TSS9</accession>
<dbReference type="Proteomes" id="UP000594638">
    <property type="component" value="Unassembled WGS sequence"/>
</dbReference>
<organism evidence="6 7">
    <name type="scientific">Olea europaea subsp. europaea</name>
    <dbReference type="NCBI Taxonomy" id="158383"/>
    <lineage>
        <taxon>Eukaryota</taxon>
        <taxon>Viridiplantae</taxon>
        <taxon>Streptophyta</taxon>
        <taxon>Embryophyta</taxon>
        <taxon>Tracheophyta</taxon>
        <taxon>Spermatophyta</taxon>
        <taxon>Magnoliopsida</taxon>
        <taxon>eudicotyledons</taxon>
        <taxon>Gunneridae</taxon>
        <taxon>Pentapetalae</taxon>
        <taxon>asterids</taxon>
        <taxon>lamiids</taxon>
        <taxon>Lamiales</taxon>
        <taxon>Oleaceae</taxon>
        <taxon>Oleeae</taxon>
        <taxon>Olea</taxon>
    </lineage>
</organism>
<feature type="compositionally biased region" description="Polar residues" evidence="4">
    <location>
        <begin position="102"/>
        <end position="117"/>
    </location>
</feature>
<dbReference type="Gramene" id="OE9A047303T1">
    <property type="protein sequence ID" value="OE9A047303C1"/>
    <property type="gene ID" value="OE9A047303"/>
</dbReference>
<dbReference type="GO" id="GO:0000390">
    <property type="term" value="P:spliceosomal complex disassembly"/>
    <property type="evidence" value="ECO:0007669"/>
    <property type="project" value="InterPro"/>
</dbReference>
<sequence length="944" mass="103936">MSSSKSRNFRRRADDGDDGEEDKSSTITPINGTSTTSRKPSAIIKPKKTPSRPPTKSLLSFADDDDSSETPFSHPSSKPSSSRLSKSTHRLASSKDRIAPHPSSTSLPSNVQPQAGTYTKEALLELQKSTKTLAASSRSVSRANPKPEPEPVIVLKGLVKPAGLDDPDSKSTGKPFENDGVLTMENDDAVDRFGSMELGMDSREGKEEIPDQAMIQAIRAKRERLRQAKAAAPDFISLDGGSNHGAAEGLSDEEPEFRGRIGFFGDKIDGGKKGVFEDFEERTVPKDRGIGSGDSDEDEEDKMWEEEQVRKGLGKRIEDGIGSKGVSSSVSGSSVHQSVQQPSFGYSATGTTGVYSSVQNAGVGSSYSSIGGGVGTLFGSDVMPIVQQAELAKKALHENVTRLKESHGRTMATLVKTDENLSASLVNVTTLENSFAAASEKFLFMQKLRDFISVICDFLQHKAPFIEELEEQMQKLHEKRAAAIIKRRHADNDDEMSELEPAIIAARAAFSKGGSNVAIMSAASAAAQAASANARALKNLPVELDEFGRDMNLQKRMDTMRRAEARQRRRTKADSKRMSAMDIDTSYQQMEGESSTDESDSESAAYESTRNELLQVAEKVFGDAAEEYSKLSFVIERFERWKKDYASSYRDAYMSLSVPAIFSPYVRVELLKWDPLHEDSDFIDMKWHTLLFNYGLPENESRISPEDDADADANLIPELVGKLAIPILHHQLAFCWDIFSTRETKYAVSAMNLVFRYVDLSSSDLGKLVAVLHDRLTDAVANLMVPTWSPLEMKAVPNAARVAAYRFGTSVRLLKNICLWNKILAMPVLEKLALDDLLSGKLLPHLRSIQSDVHDAITRTERIVVSLQGVWAGPSVAGDRSPKLQSLVDYLMLVGKSLEKKLASGSMETEISKLVRRVKKMLVELNEYDYARVLSRTFNLKEAL</sequence>
<dbReference type="Pfam" id="PF15458">
    <property type="entry name" value="NTR2"/>
    <property type="match status" value="1"/>
</dbReference>
<gene>
    <name evidence="6" type="ORF">OLEA9_A047303</name>
</gene>
<evidence type="ECO:0000256" key="2">
    <source>
        <dbReference type="ARBA" id="ARBA00010801"/>
    </source>
</evidence>
<evidence type="ECO:0000256" key="4">
    <source>
        <dbReference type="SAM" id="MobiDB-lite"/>
    </source>
</evidence>
<dbReference type="GO" id="GO:0071008">
    <property type="term" value="C:U2-type post-mRNA release spliceosomal complex"/>
    <property type="evidence" value="ECO:0007669"/>
    <property type="project" value="InterPro"/>
</dbReference>
<reference evidence="6 7" key="1">
    <citation type="submission" date="2019-12" db="EMBL/GenBank/DDBJ databases">
        <authorList>
            <person name="Alioto T."/>
            <person name="Alioto T."/>
            <person name="Gomez Garrido J."/>
        </authorList>
    </citation>
    <scope>NUCLEOTIDE SEQUENCE [LARGE SCALE GENOMIC DNA]</scope>
</reference>
<feature type="region of interest" description="Disordered" evidence="4">
    <location>
        <begin position="281"/>
        <end position="336"/>
    </location>
</feature>
<dbReference type="InterPro" id="IPR022783">
    <property type="entry name" value="GCFC_dom"/>
</dbReference>
<comment type="similarity">
    <text evidence="2">Belongs to the GCF family.</text>
</comment>
<comment type="caution">
    <text evidence="6">The sequence shown here is derived from an EMBL/GenBank/DDBJ whole genome shotgun (WGS) entry which is preliminary data.</text>
</comment>
<feature type="domain" description="GCF C-terminal" evidence="5">
    <location>
        <begin position="633"/>
        <end position="839"/>
    </location>
</feature>
<dbReference type="PANTHER" id="PTHR12214">
    <property type="entry name" value="GC-RICH SEQUENCE DNA-BINDING FACTOR"/>
    <property type="match status" value="1"/>
</dbReference>
<keyword evidence="3" id="KW-0539">Nucleus</keyword>
<evidence type="ECO:0000256" key="3">
    <source>
        <dbReference type="ARBA" id="ARBA00023242"/>
    </source>
</evidence>
<feature type="compositionally biased region" description="Acidic residues" evidence="4">
    <location>
        <begin position="294"/>
        <end position="304"/>
    </location>
</feature>
<proteinExistence type="inferred from homology"/>
<dbReference type="InterPro" id="IPR012890">
    <property type="entry name" value="GCFC2-like"/>
</dbReference>
<feature type="compositionally biased region" description="Polar residues" evidence="4">
    <location>
        <begin position="25"/>
        <end position="39"/>
    </location>
</feature>
<dbReference type="EMBL" id="CACTIH010007288">
    <property type="protein sequence ID" value="CAA3007966.1"/>
    <property type="molecule type" value="Genomic_DNA"/>
</dbReference>
<dbReference type="AlphaFoldDB" id="A0A8S0TSS9"/>
<feature type="compositionally biased region" description="Polar residues" evidence="4">
    <location>
        <begin position="127"/>
        <end position="142"/>
    </location>
</feature>
<feature type="compositionally biased region" description="Basic and acidic residues" evidence="4">
    <location>
        <begin position="560"/>
        <end position="579"/>
    </location>
</feature>
<evidence type="ECO:0000313" key="7">
    <source>
        <dbReference type="Proteomes" id="UP000594638"/>
    </source>
</evidence>
<dbReference type="OrthoDB" id="429427at2759"/>
<evidence type="ECO:0000313" key="6">
    <source>
        <dbReference type="EMBL" id="CAA3007966.1"/>
    </source>
</evidence>
<name>A0A8S0TSS9_OLEEU</name>
<dbReference type="Pfam" id="PF07842">
    <property type="entry name" value="GCFC"/>
    <property type="match status" value="1"/>
</dbReference>
<keyword evidence="7" id="KW-1185">Reference proteome</keyword>
<dbReference type="GO" id="GO:0003677">
    <property type="term" value="F:DNA binding"/>
    <property type="evidence" value="ECO:0007669"/>
    <property type="project" value="InterPro"/>
</dbReference>
<comment type="subcellular location">
    <subcellularLocation>
        <location evidence="1">Nucleus</location>
    </subcellularLocation>
</comment>
<feature type="compositionally biased region" description="Low complexity" evidence="4">
    <location>
        <begin position="73"/>
        <end position="85"/>
    </location>
</feature>
<evidence type="ECO:0000259" key="5">
    <source>
        <dbReference type="Pfam" id="PF07842"/>
    </source>
</evidence>
<feature type="region of interest" description="Disordered" evidence="4">
    <location>
        <begin position="560"/>
        <end position="607"/>
    </location>
</feature>
<dbReference type="InterPro" id="IPR028211">
    <property type="entry name" value="Ntr2"/>
</dbReference>
<feature type="compositionally biased region" description="Basic and acidic residues" evidence="4">
    <location>
        <begin position="305"/>
        <end position="321"/>
    </location>
</feature>
<feature type="compositionally biased region" description="Low complexity" evidence="4">
    <location>
        <begin position="324"/>
        <end position="336"/>
    </location>
</feature>
<evidence type="ECO:0000256" key="1">
    <source>
        <dbReference type="ARBA" id="ARBA00004123"/>
    </source>
</evidence>
<protein>
    <submittedName>
        <fullName evidence="6">Transcriptional repressor ILP1</fullName>
    </submittedName>
</protein>